<keyword evidence="3" id="KW-1185">Reference proteome</keyword>
<name>A0ABS0Q8J9_9BACT</name>
<feature type="chain" id="PRO_5047328413" evidence="1">
    <location>
        <begin position="22"/>
        <end position="108"/>
    </location>
</feature>
<evidence type="ECO:0000256" key="1">
    <source>
        <dbReference type="SAM" id="SignalP"/>
    </source>
</evidence>
<proteinExistence type="predicted"/>
<sequence>MKKLLLLGACLLALSMNPVRAYASDPDIVVVRVFDNGGSARVVISRAGGKNEVSSFNSGNGEKGLSDSGQGYLKVVQKLYSEGYSLKSTFTADVFLTTLIFVKEAPKP</sequence>
<comment type="caution">
    <text evidence="2">The sequence shown here is derived from an EMBL/GenBank/DDBJ whole genome shotgun (WGS) entry which is preliminary data.</text>
</comment>
<reference evidence="2 3" key="1">
    <citation type="submission" date="2020-12" db="EMBL/GenBank/DDBJ databases">
        <title>Hymenobacter sp.</title>
        <authorList>
            <person name="Kim M.K."/>
        </authorList>
    </citation>
    <scope>NUCLEOTIDE SEQUENCE [LARGE SCALE GENOMIC DNA]</scope>
    <source>
        <strain evidence="2 3">BT442</strain>
    </source>
</reference>
<accession>A0ABS0Q8J9</accession>
<dbReference type="Proteomes" id="UP000625631">
    <property type="component" value="Unassembled WGS sequence"/>
</dbReference>
<protein>
    <submittedName>
        <fullName evidence="2">Uncharacterized protein</fullName>
    </submittedName>
</protein>
<feature type="signal peptide" evidence="1">
    <location>
        <begin position="1"/>
        <end position="21"/>
    </location>
</feature>
<organism evidence="2 3">
    <name type="scientific">Hymenobacter negativus</name>
    <dbReference type="NCBI Taxonomy" id="2795026"/>
    <lineage>
        <taxon>Bacteria</taxon>
        <taxon>Pseudomonadati</taxon>
        <taxon>Bacteroidota</taxon>
        <taxon>Cytophagia</taxon>
        <taxon>Cytophagales</taxon>
        <taxon>Hymenobacteraceae</taxon>
        <taxon>Hymenobacter</taxon>
    </lineage>
</organism>
<evidence type="ECO:0000313" key="2">
    <source>
        <dbReference type="EMBL" id="MBH8558981.1"/>
    </source>
</evidence>
<gene>
    <name evidence="2" type="ORF">I7X13_13025</name>
</gene>
<evidence type="ECO:0000313" key="3">
    <source>
        <dbReference type="Proteomes" id="UP000625631"/>
    </source>
</evidence>
<dbReference type="EMBL" id="JAEDAE010000005">
    <property type="protein sequence ID" value="MBH8558981.1"/>
    <property type="molecule type" value="Genomic_DNA"/>
</dbReference>
<keyword evidence="1" id="KW-0732">Signal</keyword>
<dbReference type="RefSeq" id="WP_198075832.1">
    <property type="nucleotide sequence ID" value="NZ_JAEDAE010000005.1"/>
</dbReference>